<dbReference type="VEuPathDB" id="CryptoDB:GNI_120730"/>
<proteinExistence type="predicted"/>
<dbReference type="InterPro" id="IPR032675">
    <property type="entry name" value="LRR_dom_sf"/>
</dbReference>
<dbReference type="Gene3D" id="3.80.10.10">
    <property type="entry name" value="Ribonuclease Inhibitor"/>
    <property type="match status" value="1"/>
</dbReference>
<dbReference type="EMBL" id="AFNH02000899">
    <property type="protein sequence ID" value="EZG54458.1"/>
    <property type="molecule type" value="Genomic_DNA"/>
</dbReference>
<gene>
    <name evidence="1" type="ORF">GNI_120730</name>
</gene>
<name>A0A023B305_GRENI</name>
<reference evidence="1" key="1">
    <citation type="submission" date="2013-12" db="EMBL/GenBank/DDBJ databases">
        <authorList>
            <person name="Omoto C.K."/>
            <person name="Sibley D."/>
            <person name="Venepally P."/>
            <person name="Hadjithomas M."/>
            <person name="Karamycheva S."/>
            <person name="Brunk B."/>
            <person name="Roos D."/>
            <person name="Caler E."/>
            <person name="Lorenzi H."/>
        </authorList>
    </citation>
    <scope>NUCLEOTIDE SEQUENCE</scope>
</reference>
<protein>
    <recommendedName>
        <fullName evidence="3">Leucine rich repeat protein</fullName>
    </recommendedName>
</protein>
<sequence>MPPYHIDYTAVKQLPNLEQLSGVKQLPNLEQLSGVKQLPNLEQLSGVKQLPNLEQLSGVKQLPNLEQLSGVKQLPNLEQLPYVESRFTRLLQMDPSFDVSESTAADGGDFESITVQVQGGACLPWCAKESEDVREVVECLELIPSNCSATVRARTSIKQQEVCEAEDDTFQIMFDYRLPTMGAVEFQYGSVVLNFFPRLNDFADVDVRVYTGSKAEPGCKLVQETPCLPLVRLVNDGRFVRLSDIPSRDSNRMMRIVIPKTPSSIWLDSVYIHPARIENVGSYTQPFFLCIIFFLFVF</sequence>
<evidence type="ECO:0000313" key="1">
    <source>
        <dbReference type="EMBL" id="EZG54458.1"/>
    </source>
</evidence>
<dbReference type="Proteomes" id="UP000019763">
    <property type="component" value="Unassembled WGS sequence"/>
</dbReference>
<organism evidence="1 2">
    <name type="scientific">Gregarina niphandrodes</name>
    <name type="common">Septate eugregarine</name>
    <dbReference type="NCBI Taxonomy" id="110365"/>
    <lineage>
        <taxon>Eukaryota</taxon>
        <taxon>Sar</taxon>
        <taxon>Alveolata</taxon>
        <taxon>Apicomplexa</taxon>
        <taxon>Conoidasida</taxon>
        <taxon>Gregarinasina</taxon>
        <taxon>Eugregarinorida</taxon>
        <taxon>Gregarinidae</taxon>
        <taxon>Gregarina</taxon>
    </lineage>
</organism>
<dbReference type="GeneID" id="22914266"/>
<dbReference type="OrthoDB" id="378074at2759"/>
<evidence type="ECO:0000313" key="2">
    <source>
        <dbReference type="Proteomes" id="UP000019763"/>
    </source>
</evidence>
<dbReference type="AlphaFoldDB" id="A0A023B305"/>
<comment type="caution">
    <text evidence="1">The sequence shown here is derived from an EMBL/GenBank/DDBJ whole genome shotgun (WGS) entry which is preliminary data.</text>
</comment>
<dbReference type="RefSeq" id="XP_011131845.1">
    <property type="nucleotide sequence ID" value="XM_011133543.1"/>
</dbReference>
<keyword evidence="2" id="KW-1185">Reference proteome</keyword>
<evidence type="ECO:0008006" key="3">
    <source>
        <dbReference type="Google" id="ProtNLM"/>
    </source>
</evidence>
<accession>A0A023B305</accession>